<keyword evidence="3" id="KW-0175">Coiled coil</keyword>
<dbReference type="GO" id="GO:0015562">
    <property type="term" value="F:efflux transmembrane transporter activity"/>
    <property type="evidence" value="ECO:0007669"/>
    <property type="project" value="InterPro"/>
</dbReference>
<keyword evidence="2" id="KW-0812">Transmembrane</keyword>
<protein>
    <submittedName>
        <fullName evidence="4">RND transporter</fullName>
    </submittedName>
</protein>
<dbReference type="EMBL" id="BHZE01000033">
    <property type="protein sequence ID" value="GCD78697.1"/>
    <property type="molecule type" value="Genomic_DNA"/>
</dbReference>
<comment type="caution">
    <text evidence="4">The sequence shown here is derived from an EMBL/GenBank/DDBJ whole genome shotgun (WGS) entry which is preliminary data.</text>
</comment>
<evidence type="ECO:0000256" key="1">
    <source>
        <dbReference type="ARBA" id="ARBA00007613"/>
    </source>
</evidence>
<evidence type="ECO:0000256" key="3">
    <source>
        <dbReference type="SAM" id="Coils"/>
    </source>
</evidence>
<dbReference type="NCBIfam" id="TIGR01845">
    <property type="entry name" value="outer_NodT"/>
    <property type="match status" value="1"/>
</dbReference>
<feature type="coiled-coil region" evidence="3">
    <location>
        <begin position="187"/>
        <end position="221"/>
    </location>
</feature>
<proteinExistence type="inferred from homology"/>
<name>A0A401XNV5_9FLAO</name>
<keyword evidence="2" id="KW-0472">Membrane</keyword>
<dbReference type="PANTHER" id="PTHR30203:SF30">
    <property type="entry name" value="OUTER MEMBRANE PROTEIN-RELATED"/>
    <property type="match status" value="1"/>
</dbReference>
<evidence type="ECO:0000313" key="4">
    <source>
        <dbReference type="EMBL" id="GCD78697.1"/>
    </source>
</evidence>
<evidence type="ECO:0000313" key="5">
    <source>
        <dbReference type="Proteomes" id="UP000286715"/>
    </source>
</evidence>
<dbReference type="AlphaFoldDB" id="A0A401XNV5"/>
<dbReference type="OrthoDB" id="9770517at2"/>
<gene>
    <name evidence="4" type="ORF">JCM31826_21790</name>
</gene>
<dbReference type="Proteomes" id="UP000286715">
    <property type="component" value="Unassembled WGS sequence"/>
</dbReference>
<dbReference type="Pfam" id="PF02321">
    <property type="entry name" value="OEP"/>
    <property type="match status" value="2"/>
</dbReference>
<dbReference type="RefSeq" id="WP_124398749.1">
    <property type="nucleotide sequence ID" value="NZ_BHZE01000033.1"/>
</dbReference>
<organism evidence="4 5">
    <name type="scientific">Thermaurantimonas aggregans</name>
    <dbReference type="NCBI Taxonomy" id="2173829"/>
    <lineage>
        <taxon>Bacteria</taxon>
        <taxon>Pseudomonadati</taxon>
        <taxon>Bacteroidota</taxon>
        <taxon>Flavobacteriia</taxon>
        <taxon>Flavobacteriales</taxon>
        <taxon>Schleiferiaceae</taxon>
        <taxon>Thermaurantimonas</taxon>
    </lineage>
</organism>
<dbReference type="SUPFAM" id="SSF56954">
    <property type="entry name" value="Outer membrane efflux proteins (OEP)"/>
    <property type="match status" value="1"/>
</dbReference>
<evidence type="ECO:0000256" key="2">
    <source>
        <dbReference type="RuleBase" id="RU362097"/>
    </source>
</evidence>
<accession>A0A401XNV5</accession>
<dbReference type="GO" id="GO:0005886">
    <property type="term" value="C:plasma membrane"/>
    <property type="evidence" value="ECO:0007669"/>
    <property type="project" value="UniProtKB-SubCell"/>
</dbReference>
<reference evidence="4 5" key="1">
    <citation type="submission" date="2018-11" db="EMBL/GenBank/DDBJ databases">
        <title>Schleiferia aggregans sp. nov., a moderately thermophilic heterotrophic bacterium isolated from microbial mats at a terrestrial hot spring.</title>
        <authorList>
            <person name="Iino T."/>
            <person name="Ohkuma M."/>
            <person name="Haruta S."/>
        </authorList>
    </citation>
    <scope>NUCLEOTIDE SEQUENCE [LARGE SCALE GENOMIC DNA]</scope>
    <source>
        <strain evidence="4 5">LA</strain>
    </source>
</reference>
<keyword evidence="5" id="KW-1185">Reference proteome</keyword>
<dbReference type="InterPro" id="IPR010131">
    <property type="entry name" value="MdtP/NodT-like"/>
</dbReference>
<keyword evidence="2" id="KW-1134">Transmembrane beta strand</keyword>
<keyword evidence="2" id="KW-0564">Palmitate</keyword>
<dbReference type="PANTHER" id="PTHR30203">
    <property type="entry name" value="OUTER MEMBRANE CATION EFFLUX PROTEIN"/>
    <property type="match status" value="1"/>
</dbReference>
<dbReference type="Gene3D" id="2.20.200.10">
    <property type="entry name" value="Outer membrane efflux proteins (OEP)"/>
    <property type="match status" value="1"/>
</dbReference>
<sequence>MKKLFKTAPLIIIALLVLISGCMPYKDAFKAPHPILPNSFGRSSADSADVASLSWRNYFGDPHLIALIDTALKNNQELNIVMQEIEVAKNEVRARKGEYLPFVNIGLGSGLEKEGLYTRKGAIDSQLSIKDGKPFPEPLGDVNVAALARWELDVWQKLRNAKRSAAMRYLSTIEGRNFLVTHLVAEIAEAYYELEALDNLLEIVEQNIEIQENALKVVRQQKDAAKVTQLAVNRFEAQLLNTRNLQYEIRQKITETENKINFLTGRYAGRVSRSSTSFLQEKIDSIQAGVPAQLLQNRPDIRQAEYELQAAKLDVKSARANFYPSVGIRAATGFQAFNPAFLLNPESILYNAAGDILAPFINRNAIKALYNTANAKQLQAVYRYEQTVLNAYVDVLNQLAKLENYSNSYQTKEKEVEILNHSVQIANSLFNSARADYAEVLLTQREALEARLDLIEVKLKLLQGKVNIYRALGGGWR</sequence>
<dbReference type="PROSITE" id="PS51257">
    <property type="entry name" value="PROKAR_LIPOPROTEIN"/>
    <property type="match status" value="1"/>
</dbReference>
<comment type="subcellular location">
    <subcellularLocation>
        <location evidence="2">Cell membrane</location>
        <topology evidence="2">Lipid-anchor</topology>
    </subcellularLocation>
</comment>
<feature type="coiled-coil region" evidence="3">
    <location>
        <begin position="402"/>
        <end position="465"/>
    </location>
</feature>
<dbReference type="Gene3D" id="1.20.1600.10">
    <property type="entry name" value="Outer membrane efflux proteins (OEP)"/>
    <property type="match status" value="1"/>
</dbReference>
<keyword evidence="2" id="KW-0449">Lipoprotein</keyword>
<dbReference type="InterPro" id="IPR003423">
    <property type="entry name" value="OMP_efflux"/>
</dbReference>
<comment type="similarity">
    <text evidence="1 2">Belongs to the outer membrane factor (OMF) (TC 1.B.17) family.</text>
</comment>